<organism evidence="5">
    <name type="scientific">hydrothermal vent metagenome</name>
    <dbReference type="NCBI Taxonomy" id="652676"/>
    <lineage>
        <taxon>unclassified sequences</taxon>
        <taxon>metagenomes</taxon>
        <taxon>ecological metagenomes</taxon>
    </lineage>
</organism>
<reference evidence="5" key="1">
    <citation type="submission" date="2018-06" db="EMBL/GenBank/DDBJ databases">
        <authorList>
            <person name="Zhirakovskaya E."/>
        </authorList>
    </citation>
    <scope>NUCLEOTIDE SEQUENCE</scope>
</reference>
<evidence type="ECO:0000256" key="2">
    <source>
        <dbReference type="ARBA" id="ARBA00006472"/>
    </source>
</evidence>
<dbReference type="NCBIfam" id="NF002016">
    <property type="entry name" value="PRK00823.1-1"/>
    <property type="match status" value="1"/>
</dbReference>
<name>A0A3B0XAE7_9ZZZZ</name>
<dbReference type="AlphaFoldDB" id="A0A3B0XAE7"/>
<dbReference type="GO" id="GO:0008124">
    <property type="term" value="F:4-alpha-hydroxytetrahydrobiopterin dehydratase activity"/>
    <property type="evidence" value="ECO:0007669"/>
    <property type="project" value="UniProtKB-EC"/>
</dbReference>
<dbReference type="CDD" id="cd00913">
    <property type="entry name" value="PCD_DCoH_subfamily_a"/>
    <property type="match status" value="1"/>
</dbReference>
<dbReference type="GO" id="GO:0006729">
    <property type="term" value="P:tetrahydrobiopterin biosynthetic process"/>
    <property type="evidence" value="ECO:0007669"/>
    <property type="project" value="InterPro"/>
</dbReference>
<comment type="similarity">
    <text evidence="2">Belongs to the pterin-4-alpha-carbinolamine dehydratase family.</text>
</comment>
<dbReference type="Pfam" id="PF01329">
    <property type="entry name" value="Pterin_4a"/>
    <property type="match status" value="1"/>
</dbReference>
<dbReference type="EMBL" id="UOFH01000310">
    <property type="protein sequence ID" value="VAW65275.1"/>
    <property type="molecule type" value="Genomic_DNA"/>
</dbReference>
<gene>
    <name evidence="5" type="ORF">MNBD_GAMMA08-3000</name>
</gene>
<dbReference type="InterPro" id="IPR001533">
    <property type="entry name" value="Pterin_deHydtase"/>
</dbReference>
<evidence type="ECO:0000256" key="4">
    <source>
        <dbReference type="ARBA" id="ARBA00023239"/>
    </source>
</evidence>
<dbReference type="PANTHER" id="PTHR42805">
    <property type="entry name" value="PTERIN-4-ALPHA-CARBINOLAMINE DEHYDRATASE-RELATED"/>
    <property type="match status" value="1"/>
</dbReference>
<protein>
    <recommendedName>
        <fullName evidence="3">4a-hydroxytetrahydrobiopterin dehydratase</fullName>
        <ecNumber evidence="3">4.2.1.96</ecNumber>
    </recommendedName>
</protein>
<evidence type="ECO:0000256" key="3">
    <source>
        <dbReference type="ARBA" id="ARBA00013252"/>
    </source>
</evidence>
<dbReference type="PANTHER" id="PTHR42805:SF1">
    <property type="entry name" value="PTERIN-4-ALPHA-CARBINOLAMINE DEHYDRATASE-RELATED"/>
    <property type="match status" value="1"/>
</dbReference>
<dbReference type="Gene3D" id="3.30.1360.20">
    <property type="entry name" value="Transcriptional coactivator/pterin dehydratase"/>
    <property type="match status" value="1"/>
</dbReference>
<keyword evidence="4 5" id="KW-0456">Lyase</keyword>
<dbReference type="HAMAP" id="MF_00434">
    <property type="entry name" value="Pterin_4_alpha"/>
    <property type="match status" value="1"/>
</dbReference>
<dbReference type="InterPro" id="IPR050376">
    <property type="entry name" value="Pterin-4-alpha-carb_dehyd"/>
</dbReference>
<evidence type="ECO:0000313" key="5">
    <source>
        <dbReference type="EMBL" id="VAW65275.1"/>
    </source>
</evidence>
<proteinExistence type="inferred from homology"/>
<dbReference type="InterPro" id="IPR036428">
    <property type="entry name" value="PCD_sf"/>
</dbReference>
<dbReference type="EC" id="4.2.1.96" evidence="3"/>
<accession>A0A3B0XAE7</accession>
<evidence type="ECO:0000256" key="1">
    <source>
        <dbReference type="ARBA" id="ARBA00001554"/>
    </source>
</evidence>
<comment type="catalytic activity">
    <reaction evidence="1">
        <text>(4aS,6R)-4a-hydroxy-L-erythro-5,6,7,8-tetrahydrobiopterin = (6R)-L-erythro-6,7-dihydrobiopterin + H2O</text>
        <dbReference type="Rhea" id="RHEA:11920"/>
        <dbReference type="ChEBI" id="CHEBI:15377"/>
        <dbReference type="ChEBI" id="CHEBI:15642"/>
        <dbReference type="ChEBI" id="CHEBI:43120"/>
        <dbReference type="EC" id="4.2.1.96"/>
    </reaction>
</comment>
<sequence length="111" mass="12612">MNALANQSLLNCTQNNVALTHEQAKPYLAQLNAWNIQLVNGEMQIIKRYKFKNYAQAVAFTNRVAELAGQENHHPKISLEWGKVTVSWWTHILGGLFINDFIMAARCDAIK</sequence>
<dbReference type="SUPFAM" id="SSF55248">
    <property type="entry name" value="PCD-like"/>
    <property type="match status" value="1"/>
</dbReference>